<dbReference type="InterPro" id="IPR001482">
    <property type="entry name" value="T2SS/T4SS_dom"/>
</dbReference>
<reference evidence="5 6" key="1">
    <citation type="submission" date="2016-10" db="EMBL/GenBank/DDBJ databases">
        <authorList>
            <person name="de Groot N.N."/>
        </authorList>
    </citation>
    <scope>NUCLEOTIDE SEQUENCE [LARGE SCALE GENOMIC DNA]</scope>
    <source>
        <strain evidence="5 6">DSM 797</strain>
    </source>
</reference>
<dbReference type="SUPFAM" id="SSF160246">
    <property type="entry name" value="EspE N-terminal domain-like"/>
    <property type="match status" value="1"/>
</dbReference>
<dbReference type="Proteomes" id="UP000199068">
    <property type="component" value="Unassembled WGS sequence"/>
</dbReference>
<comment type="similarity">
    <text evidence="1">Belongs to the GSP E family.</text>
</comment>
<evidence type="ECO:0000259" key="4">
    <source>
        <dbReference type="PROSITE" id="PS00662"/>
    </source>
</evidence>
<dbReference type="GO" id="GO:0016887">
    <property type="term" value="F:ATP hydrolysis activity"/>
    <property type="evidence" value="ECO:0007669"/>
    <property type="project" value="TreeGrafter"/>
</dbReference>
<evidence type="ECO:0000256" key="1">
    <source>
        <dbReference type="ARBA" id="ARBA00006611"/>
    </source>
</evidence>
<sequence>MAQKVRIGDKLVESGYISDEQLERALSLQRGTGKRIGEILIEQGLISAETLTSVLTDLLNIENVTLTPSIIEPSATKLIPENICKRYAVFPFRIENDRLSVAMADPQDRVAMQDIRRISGKDIIPYISSIGEINQSIDSCYSSADLNKAINEYVQTKKEIAKDDILLEDDVNAAPIVRLVHSILESAVRIKASDIHIEQEGDYMRIRFRVDGLLREHMKTSSKPYRAVVSRIKIMGGLNISEKRLPQDGRIIQNIDNKTIDFRVSTMPTIRDEKVVMRVLDKTSYLVGKHALGLNNDNINLYDELLSKPYGLILVVGPTGSGKTTTLYSMLNQLNSIEKNILTIEDPIEYDLEGINQSQINVKAGLDFSNALRAFMRQDPDIIMVGEIRDLNTAEIAIRAALTGHLVLSTLHANTAVGAISRLLDMNVPGYLLTSSVVGVVSQRLVRRLCPHCKEGKKAEIGEKQALGISVEQEVTVYKSVGCNRCGNQGYKGRVGVYEILMLDREIRNLINSGAKEDEILEMSKNNGMKVLKDDAVFKVINGDTSIEEMLKVTFTAQ</sequence>
<dbReference type="FunFam" id="3.30.300.160:FF:000002">
    <property type="entry name" value="Type II secretion system protein E"/>
    <property type="match status" value="1"/>
</dbReference>
<evidence type="ECO:0000313" key="5">
    <source>
        <dbReference type="EMBL" id="SDM49479.1"/>
    </source>
</evidence>
<dbReference type="Gene3D" id="1.10.40.70">
    <property type="match status" value="1"/>
</dbReference>
<dbReference type="EMBL" id="FNGW01000013">
    <property type="protein sequence ID" value="SDM49479.1"/>
    <property type="molecule type" value="Genomic_DNA"/>
</dbReference>
<dbReference type="Pfam" id="PF00437">
    <property type="entry name" value="T2SSE"/>
    <property type="match status" value="1"/>
</dbReference>
<dbReference type="RefSeq" id="WP_092727634.1">
    <property type="nucleotide sequence ID" value="NZ_FNGW01000013.1"/>
</dbReference>
<dbReference type="InterPro" id="IPR027417">
    <property type="entry name" value="P-loop_NTPase"/>
</dbReference>
<dbReference type="PROSITE" id="PS00662">
    <property type="entry name" value="T2SP_E"/>
    <property type="match status" value="1"/>
</dbReference>
<dbReference type="GO" id="GO:0005524">
    <property type="term" value="F:ATP binding"/>
    <property type="evidence" value="ECO:0007669"/>
    <property type="project" value="UniProtKB-KW"/>
</dbReference>
<feature type="domain" description="Bacterial type II secretion system protein E" evidence="4">
    <location>
        <begin position="376"/>
        <end position="390"/>
    </location>
</feature>
<dbReference type="Gene3D" id="3.30.300.160">
    <property type="entry name" value="Type II secretion system, protein E, N-terminal domain"/>
    <property type="match status" value="1"/>
</dbReference>
<dbReference type="Gene3D" id="3.30.450.90">
    <property type="match status" value="1"/>
</dbReference>
<proteinExistence type="inferred from homology"/>
<gene>
    <name evidence="5" type="ORF">SAMN04515677_11333</name>
</gene>
<dbReference type="Pfam" id="PF05157">
    <property type="entry name" value="MshEN"/>
    <property type="match status" value="1"/>
</dbReference>
<dbReference type="InterPro" id="IPR007831">
    <property type="entry name" value="T2SS_GspE_N"/>
</dbReference>
<dbReference type="STRING" id="1121325.SAMN04515677_11333"/>
<dbReference type="SMART" id="SM00382">
    <property type="entry name" value="AAA"/>
    <property type="match status" value="1"/>
</dbReference>
<keyword evidence="2" id="KW-0547">Nucleotide-binding</keyword>
<name>A0A1G9TNU0_9FIRM</name>
<dbReference type="FunFam" id="3.40.50.300:FF:000398">
    <property type="entry name" value="Type IV pilus assembly ATPase PilB"/>
    <property type="match status" value="1"/>
</dbReference>
<dbReference type="GO" id="GO:0005886">
    <property type="term" value="C:plasma membrane"/>
    <property type="evidence" value="ECO:0007669"/>
    <property type="project" value="TreeGrafter"/>
</dbReference>
<dbReference type="CDD" id="cd01129">
    <property type="entry name" value="PulE-GspE-like"/>
    <property type="match status" value="1"/>
</dbReference>
<dbReference type="PANTHER" id="PTHR30258">
    <property type="entry name" value="TYPE II SECRETION SYSTEM PROTEIN GSPE-RELATED"/>
    <property type="match status" value="1"/>
</dbReference>
<keyword evidence="3" id="KW-0067">ATP-binding</keyword>
<dbReference type="InterPro" id="IPR003593">
    <property type="entry name" value="AAA+_ATPase"/>
</dbReference>
<dbReference type="InterPro" id="IPR037257">
    <property type="entry name" value="T2SS_E_N_sf"/>
</dbReference>
<evidence type="ECO:0000256" key="2">
    <source>
        <dbReference type="ARBA" id="ARBA00022741"/>
    </source>
</evidence>
<organism evidence="5 6">
    <name type="scientific">Romboutsia lituseburensis DSM 797</name>
    <dbReference type="NCBI Taxonomy" id="1121325"/>
    <lineage>
        <taxon>Bacteria</taxon>
        <taxon>Bacillati</taxon>
        <taxon>Bacillota</taxon>
        <taxon>Clostridia</taxon>
        <taxon>Peptostreptococcales</taxon>
        <taxon>Peptostreptococcaceae</taxon>
        <taxon>Romboutsia</taxon>
    </lineage>
</organism>
<accession>A0A1G9TNU0</accession>
<dbReference type="PANTHER" id="PTHR30258:SF1">
    <property type="entry name" value="PROTEIN TRANSPORT PROTEIN HOFB HOMOLOG"/>
    <property type="match status" value="1"/>
</dbReference>
<evidence type="ECO:0000313" key="6">
    <source>
        <dbReference type="Proteomes" id="UP000199068"/>
    </source>
</evidence>
<dbReference type="SUPFAM" id="SSF52540">
    <property type="entry name" value="P-loop containing nucleoside triphosphate hydrolases"/>
    <property type="match status" value="1"/>
</dbReference>
<dbReference type="Gene3D" id="3.40.50.300">
    <property type="entry name" value="P-loop containing nucleotide triphosphate hydrolases"/>
    <property type="match status" value="1"/>
</dbReference>
<evidence type="ECO:0000256" key="3">
    <source>
        <dbReference type="ARBA" id="ARBA00022840"/>
    </source>
</evidence>
<protein>
    <submittedName>
        <fullName evidence="5">Type IV pilus assembly protein PilB</fullName>
    </submittedName>
</protein>
<keyword evidence="6" id="KW-1185">Reference proteome</keyword>
<dbReference type="AlphaFoldDB" id="A0A1G9TNU0"/>